<dbReference type="Pfam" id="PF02902">
    <property type="entry name" value="Peptidase_C48"/>
    <property type="match status" value="1"/>
</dbReference>
<dbReference type="AlphaFoldDB" id="C5FYI1"/>
<dbReference type="InterPro" id="IPR038765">
    <property type="entry name" value="Papain-like_cys_pep_sf"/>
</dbReference>
<gene>
    <name evidence="7" type="ORF">MCYG_07398</name>
</gene>
<dbReference type="PANTHER" id="PTHR46468:SF1">
    <property type="entry name" value="SENTRIN-SPECIFIC PROTEASE 8"/>
    <property type="match status" value="1"/>
</dbReference>
<dbReference type="VEuPathDB" id="FungiDB:MCYG_07398"/>
<dbReference type="GeneID" id="9225804"/>
<evidence type="ECO:0000256" key="3">
    <source>
        <dbReference type="ARBA" id="ARBA00022801"/>
    </source>
</evidence>
<reference evidence="8" key="1">
    <citation type="journal article" date="2012" name="MBio">
        <title>Comparative genome analysis of Trichophyton rubrum and related dermatophytes reveals candidate genes involved in infection.</title>
        <authorList>
            <person name="Martinez D.A."/>
            <person name="Oliver B.G."/>
            <person name="Graeser Y."/>
            <person name="Goldberg J.M."/>
            <person name="Li W."/>
            <person name="Martinez-Rossi N.M."/>
            <person name="Monod M."/>
            <person name="Shelest E."/>
            <person name="Barton R.C."/>
            <person name="Birch E."/>
            <person name="Brakhage A.A."/>
            <person name="Chen Z."/>
            <person name="Gurr S.J."/>
            <person name="Heiman D."/>
            <person name="Heitman J."/>
            <person name="Kosti I."/>
            <person name="Rossi A."/>
            <person name="Saif S."/>
            <person name="Samalova M."/>
            <person name="Saunders C.W."/>
            <person name="Shea T."/>
            <person name="Summerbell R.C."/>
            <person name="Xu J."/>
            <person name="Young S."/>
            <person name="Zeng Q."/>
            <person name="Birren B.W."/>
            <person name="Cuomo C.A."/>
            <person name="White T.C."/>
        </authorList>
    </citation>
    <scope>NUCLEOTIDE SEQUENCE [LARGE SCALE GENOMIC DNA]</scope>
    <source>
        <strain evidence="8">ATCC MYA-4605 / CBS 113480</strain>
    </source>
</reference>
<dbReference type="PANTHER" id="PTHR46468">
    <property type="entry name" value="SENTRIN-SPECIFIC PROTEASE 8"/>
    <property type="match status" value="1"/>
</dbReference>
<dbReference type="EMBL" id="DS995707">
    <property type="protein sequence ID" value="EEQ34579.1"/>
    <property type="molecule type" value="Genomic_DNA"/>
</dbReference>
<dbReference type="STRING" id="554155.C5FYI1"/>
<evidence type="ECO:0000256" key="1">
    <source>
        <dbReference type="ARBA" id="ARBA00005234"/>
    </source>
</evidence>
<keyword evidence="5" id="KW-0472">Membrane</keyword>
<keyword evidence="4" id="KW-0788">Thiol protease</keyword>
<evidence type="ECO:0000256" key="5">
    <source>
        <dbReference type="SAM" id="Phobius"/>
    </source>
</evidence>
<keyword evidence="5" id="KW-1133">Transmembrane helix</keyword>
<dbReference type="eggNOG" id="KOG3246">
    <property type="taxonomic scope" value="Eukaryota"/>
</dbReference>
<dbReference type="RefSeq" id="XP_002843615.1">
    <property type="nucleotide sequence ID" value="XM_002843569.1"/>
</dbReference>
<sequence length="384" mass="43847">MALYQRITRHLLRYMNANTYKNSDEVYLTFTNGDVNTLKGDWLTDSVIAFWEEYLEHEVLAQYNTRIILLRPSMSFLLLHTVDPQTLKSALPDFTRASHVFLPINDCRDTTEAEGGSHWSLLLVSLVDKVAFHYDSLPPGNVTEASQVTAKISKLCDIPIKFVHMRDSPMQENSSDCGIFVCMTMRYLLQHRLLQAHSKEYVTMALDGVPLDASTARKEMLHIIHRLKRDRDRRRSYVTSSAAPVASRSFATPRSLLARTHNAAVHPSPLDPRAPATPASPCRGSRFPLLTYFFACALFIVMIGVAIALYFPNFNLIYVYHSYTQVYHPMYRESCQRLDSLLVSANSMLSPFLAQAYSQLQELHGHGKEYFTKVYDAFAHLRRI</sequence>
<dbReference type="OrthoDB" id="5065855at2759"/>
<keyword evidence="8" id="KW-1185">Reference proteome</keyword>
<dbReference type="InterPro" id="IPR044613">
    <property type="entry name" value="Nep1/2-like"/>
</dbReference>
<name>C5FYI1_ARTOC</name>
<dbReference type="GO" id="GO:0000338">
    <property type="term" value="P:protein deneddylation"/>
    <property type="evidence" value="ECO:0007669"/>
    <property type="project" value="TreeGrafter"/>
</dbReference>
<evidence type="ECO:0000313" key="8">
    <source>
        <dbReference type="Proteomes" id="UP000002035"/>
    </source>
</evidence>
<dbReference type="Gene3D" id="3.40.395.10">
    <property type="entry name" value="Adenoviral Proteinase, Chain A"/>
    <property type="match status" value="1"/>
</dbReference>
<accession>C5FYI1</accession>
<organism evidence="7 8">
    <name type="scientific">Arthroderma otae (strain ATCC MYA-4605 / CBS 113480)</name>
    <name type="common">Microsporum canis</name>
    <dbReference type="NCBI Taxonomy" id="554155"/>
    <lineage>
        <taxon>Eukaryota</taxon>
        <taxon>Fungi</taxon>
        <taxon>Dikarya</taxon>
        <taxon>Ascomycota</taxon>
        <taxon>Pezizomycotina</taxon>
        <taxon>Eurotiomycetes</taxon>
        <taxon>Eurotiomycetidae</taxon>
        <taxon>Onygenales</taxon>
        <taxon>Arthrodermataceae</taxon>
        <taxon>Microsporum</taxon>
    </lineage>
</organism>
<dbReference type="OMA" id="CENTRIL"/>
<evidence type="ECO:0000313" key="7">
    <source>
        <dbReference type="EMBL" id="EEQ34579.1"/>
    </source>
</evidence>
<evidence type="ECO:0000256" key="4">
    <source>
        <dbReference type="ARBA" id="ARBA00022807"/>
    </source>
</evidence>
<protein>
    <submittedName>
        <fullName evidence="7">Ulp1 protease family protein</fullName>
    </submittedName>
</protein>
<keyword evidence="5" id="KW-0812">Transmembrane</keyword>
<dbReference type="GO" id="GO:0019784">
    <property type="term" value="F:deNEDDylase activity"/>
    <property type="evidence" value="ECO:0007669"/>
    <property type="project" value="InterPro"/>
</dbReference>
<dbReference type="InterPro" id="IPR003653">
    <property type="entry name" value="Peptidase_C48_C"/>
</dbReference>
<dbReference type="GO" id="GO:0006508">
    <property type="term" value="P:proteolysis"/>
    <property type="evidence" value="ECO:0007669"/>
    <property type="project" value="UniProtKB-KW"/>
</dbReference>
<feature type="transmembrane region" description="Helical" evidence="5">
    <location>
        <begin position="289"/>
        <end position="311"/>
    </location>
</feature>
<dbReference type="GO" id="GO:0008234">
    <property type="term" value="F:cysteine-type peptidase activity"/>
    <property type="evidence" value="ECO:0007669"/>
    <property type="project" value="UniProtKB-KW"/>
</dbReference>
<dbReference type="FunFam" id="3.40.395.10:FF:000008">
    <property type="entry name" value="Ulp1 protease family protein"/>
    <property type="match status" value="1"/>
</dbReference>
<comment type="similarity">
    <text evidence="1">Belongs to the peptidase C48 family.</text>
</comment>
<keyword evidence="2 7" id="KW-0645">Protease</keyword>
<dbReference type="PROSITE" id="PS50600">
    <property type="entry name" value="ULP_PROTEASE"/>
    <property type="match status" value="1"/>
</dbReference>
<keyword evidence="3" id="KW-0378">Hydrolase</keyword>
<dbReference type="Proteomes" id="UP000002035">
    <property type="component" value="Unassembled WGS sequence"/>
</dbReference>
<evidence type="ECO:0000259" key="6">
    <source>
        <dbReference type="PROSITE" id="PS50600"/>
    </source>
</evidence>
<dbReference type="HOGENOM" id="CLU_749994_0_0_1"/>
<evidence type="ECO:0000256" key="2">
    <source>
        <dbReference type="ARBA" id="ARBA00022670"/>
    </source>
</evidence>
<proteinExistence type="inferred from homology"/>
<feature type="domain" description="Ubiquitin-like protease family profile" evidence="6">
    <location>
        <begin position="20"/>
        <end position="188"/>
    </location>
</feature>
<dbReference type="SUPFAM" id="SSF54001">
    <property type="entry name" value="Cysteine proteinases"/>
    <property type="match status" value="1"/>
</dbReference>